<dbReference type="InterPro" id="IPR037523">
    <property type="entry name" value="VOC_core"/>
</dbReference>
<reference evidence="2 3" key="1">
    <citation type="submission" date="2023-11" db="EMBL/GenBank/DDBJ databases">
        <authorList>
            <person name="Xu M."/>
            <person name="Jiang T."/>
        </authorList>
    </citation>
    <scope>NUCLEOTIDE SEQUENCE [LARGE SCALE GENOMIC DNA]</scope>
    <source>
        <strain evidence="2 3">SD</strain>
    </source>
</reference>
<dbReference type="Pfam" id="PF00903">
    <property type="entry name" value="Glyoxalase"/>
    <property type="match status" value="1"/>
</dbReference>
<evidence type="ECO:0000313" key="2">
    <source>
        <dbReference type="EMBL" id="MDX8151512.1"/>
    </source>
</evidence>
<gene>
    <name evidence="2" type="ORF">SK069_07920</name>
</gene>
<feature type="domain" description="VOC" evidence="1">
    <location>
        <begin position="11"/>
        <end position="134"/>
    </location>
</feature>
<protein>
    <submittedName>
        <fullName evidence="2">VOC family protein</fullName>
    </submittedName>
</protein>
<dbReference type="RefSeq" id="WP_319953668.1">
    <property type="nucleotide sequence ID" value="NZ_JAXAVX010000003.1"/>
</dbReference>
<dbReference type="PANTHER" id="PTHR36437">
    <property type="entry name" value="GLYOXALASE/BLEOMYCIN RESISTANCE PROTEIN/DIOXYGENASE"/>
    <property type="match status" value="1"/>
</dbReference>
<dbReference type="SUPFAM" id="SSF54593">
    <property type="entry name" value="Glyoxalase/Bleomycin resistance protein/Dihydroxybiphenyl dioxygenase"/>
    <property type="match status" value="1"/>
</dbReference>
<dbReference type="PANTHER" id="PTHR36437:SF2">
    <property type="entry name" value="GLYOXALASE_BLEOMYCIN RESISTANCE PROTEIN_DIOXYGENASE"/>
    <property type="match status" value="1"/>
</dbReference>
<dbReference type="InterPro" id="IPR029068">
    <property type="entry name" value="Glyas_Bleomycin-R_OHBP_Dase"/>
</dbReference>
<dbReference type="Proteomes" id="UP001277761">
    <property type="component" value="Unassembled WGS sequence"/>
</dbReference>
<comment type="caution">
    <text evidence="2">The sequence shown here is derived from an EMBL/GenBank/DDBJ whole genome shotgun (WGS) entry which is preliminary data.</text>
</comment>
<dbReference type="Gene3D" id="3.10.180.10">
    <property type="entry name" value="2,3-Dihydroxybiphenyl 1,2-Dioxygenase, domain 1"/>
    <property type="match status" value="1"/>
</dbReference>
<evidence type="ECO:0000313" key="3">
    <source>
        <dbReference type="Proteomes" id="UP001277761"/>
    </source>
</evidence>
<accession>A0ABU4VI49</accession>
<name>A0ABU4VI49_9ACTN</name>
<organism evidence="2 3">
    <name type="scientific">Patulibacter brassicae</name>
    <dbReference type="NCBI Taxonomy" id="1705717"/>
    <lineage>
        <taxon>Bacteria</taxon>
        <taxon>Bacillati</taxon>
        <taxon>Actinomycetota</taxon>
        <taxon>Thermoleophilia</taxon>
        <taxon>Solirubrobacterales</taxon>
        <taxon>Patulibacteraceae</taxon>
        <taxon>Patulibacter</taxon>
    </lineage>
</organism>
<dbReference type="EMBL" id="JAXAVX010000003">
    <property type="protein sequence ID" value="MDX8151512.1"/>
    <property type="molecule type" value="Genomic_DNA"/>
</dbReference>
<proteinExistence type="predicted"/>
<keyword evidence="3" id="KW-1185">Reference proteome</keyword>
<dbReference type="PROSITE" id="PS51819">
    <property type="entry name" value="VOC"/>
    <property type="match status" value="1"/>
</dbReference>
<dbReference type="InterPro" id="IPR004360">
    <property type="entry name" value="Glyas_Fos-R_dOase_dom"/>
</dbReference>
<evidence type="ECO:0000259" key="1">
    <source>
        <dbReference type="PROSITE" id="PS51819"/>
    </source>
</evidence>
<sequence length="138" mass="14419">MSSPAVENVRRIGRTVLPVRDQDAAIAFYTGVLGMELRADVPFGPEEAPQRWVEVAPPGGEATIALGRPPVPSDEFSPASGVCVVLDSADFRADHAALQAAGVDLDPVMEGAQGAPTMVFLRDPDGNALLLVDAAERA</sequence>